<feature type="domain" description="Alpha/beta hydrolase fold-3" evidence="3">
    <location>
        <begin position="110"/>
        <end position="325"/>
    </location>
</feature>
<feature type="transmembrane region" description="Helical" evidence="2">
    <location>
        <begin position="14"/>
        <end position="33"/>
    </location>
</feature>
<reference evidence="4 5" key="1">
    <citation type="submission" date="2019-04" db="EMBL/GenBank/DDBJ databases">
        <title>Aspergillus burnettii sp. nov., novel species from soil in southeast Queensland.</title>
        <authorList>
            <person name="Gilchrist C.L.M."/>
            <person name="Pitt J.I."/>
            <person name="Lange L."/>
            <person name="Lacey H.J."/>
            <person name="Vuong D."/>
            <person name="Midgley D.J."/>
            <person name="Greenfield P."/>
            <person name="Bradbury M."/>
            <person name="Lacey E."/>
            <person name="Busk P.K."/>
            <person name="Pilgaard B."/>
            <person name="Chooi Y.H."/>
            <person name="Piggott A.M."/>
        </authorList>
    </citation>
    <scope>NUCLEOTIDE SEQUENCE [LARGE SCALE GENOMIC DNA]</scope>
    <source>
        <strain evidence="4 5">FRR 5400</strain>
    </source>
</reference>
<comment type="caution">
    <text evidence="4">The sequence shown here is derived from an EMBL/GenBank/DDBJ whole genome shotgun (WGS) entry which is preliminary data.</text>
</comment>
<keyword evidence="2" id="KW-0812">Transmembrane</keyword>
<evidence type="ECO:0000259" key="3">
    <source>
        <dbReference type="Pfam" id="PF07859"/>
    </source>
</evidence>
<dbReference type="EMBL" id="SPNV01000001">
    <property type="protein sequence ID" value="KAF5867271.1"/>
    <property type="molecule type" value="Genomic_DNA"/>
</dbReference>
<keyword evidence="2" id="KW-0472">Membrane</keyword>
<dbReference type="Proteomes" id="UP000541154">
    <property type="component" value="Unassembled WGS sequence"/>
</dbReference>
<keyword evidence="1" id="KW-0378">Hydrolase</keyword>
<organism evidence="4 5">
    <name type="scientific">Petromyces alliaceus</name>
    <name type="common">Aspergillus alliaceus</name>
    <dbReference type="NCBI Taxonomy" id="209559"/>
    <lineage>
        <taxon>Eukaryota</taxon>
        <taxon>Fungi</taxon>
        <taxon>Dikarya</taxon>
        <taxon>Ascomycota</taxon>
        <taxon>Pezizomycotina</taxon>
        <taxon>Eurotiomycetes</taxon>
        <taxon>Eurotiomycetidae</taxon>
        <taxon>Eurotiales</taxon>
        <taxon>Aspergillaceae</taxon>
        <taxon>Aspergillus</taxon>
        <taxon>Aspergillus subgen. Circumdati</taxon>
    </lineage>
</organism>
<sequence>MEHKLNFWDKLDAFLGWCSIVGAIIYATIAGPFRGASGADSYHHHIIQATVKKLTTRFSPLQLQYLFKSYDQIYMGHCLKNGIEPHFISTERGLKGFWIGRPSSAKYIFINFHGGGFAIDATEPYLDFWPKIQNTLVEAGVETAWLHCTYTLTPHATYPTQCCEAVEALRYVLEDVGRSPGEVLLVGDSAGANLCLAVLSHLTHPSTDMPGLAIQGPIKGAILLSPWVSFSHRWPSVELNEHKDIDTREVTARWSLEYLNGRLSNNYIEAVEAPEEWWNDTQVQQTLVLAGADEVLVDPIKIWMTKYRKSNPDTTLVIGEQECHVAPLVWPMFGDPRETQQEHALKHWLLERLT</sequence>
<dbReference type="InterPro" id="IPR013094">
    <property type="entry name" value="AB_hydrolase_3"/>
</dbReference>
<gene>
    <name evidence="4" type="ORF">ETB97_000040</name>
</gene>
<dbReference type="PANTHER" id="PTHR48081">
    <property type="entry name" value="AB HYDROLASE SUPERFAMILY PROTEIN C4A8.06C"/>
    <property type="match status" value="1"/>
</dbReference>
<accession>A0A8H6EC84</accession>
<dbReference type="GO" id="GO:0016787">
    <property type="term" value="F:hydrolase activity"/>
    <property type="evidence" value="ECO:0007669"/>
    <property type="project" value="UniProtKB-KW"/>
</dbReference>
<evidence type="ECO:0000313" key="4">
    <source>
        <dbReference type="EMBL" id="KAF5867271.1"/>
    </source>
</evidence>
<keyword evidence="5" id="KW-1185">Reference proteome</keyword>
<evidence type="ECO:0000256" key="2">
    <source>
        <dbReference type="SAM" id="Phobius"/>
    </source>
</evidence>
<name>A0A8H6EC84_PETAA</name>
<protein>
    <recommendedName>
        <fullName evidence="3">Alpha/beta hydrolase fold-3 domain-containing protein</fullName>
    </recommendedName>
</protein>
<dbReference type="Pfam" id="PF07859">
    <property type="entry name" value="Abhydrolase_3"/>
    <property type="match status" value="1"/>
</dbReference>
<dbReference type="InterPro" id="IPR050300">
    <property type="entry name" value="GDXG_lipolytic_enzyme"/>
</dbReference>
<proteinExistence type="predicted"/>
<dbReference type="AlphaFoldDB" id="A0A8H6EC84"/>
<keyword evidence="2" id="KW-1133">Transmembrane helix</keyword>
<evidence type="ECO:0000256" key="1">
    <source>
        <dbReference type="ARBA" id="ARBA00022801"/>
    </source>
</evidence>
<dbReference type="SUPFAM" id="SSF53474">
    <property type="entry name" value="alpha/beta-Hydrolases"/>
    <property type="match status" value="1"/>
</dbReference>
<dbReference type="Gene3D" id="3.40.50.1820">
    <property type="entry name" value="alpha/beta hydrolase"/>
    <property type="match status" value="1"/>
</dbReference>
<dbReference type="InterPro" id="IPR029058">
    <property type="entry name" value="AB_hydrolase_fold"/>
</dbReference>
<dbReference type="PANTHER" id="PTHR48081:SF31">
    <property type="entry name" value="STERYL ACETYL HYDROLASE MUG81-RELATED"/>
    <property type="match status" value="1"/>
</dbReference>
<evidence type="ECO:0000313" key="5">
    <source>
        <dbReference type="Proteomes" id="UP000541154"/>
    </source>
</evidence>